<feature type="compositionally biased region" description="Polar residues" evidence="1">
    <location>
        <begin position="63"/>
        <end position="75"/>
    </location>
</feature>
<dbReference type="Proteomes" id="UP000887565">
    <property type="component" value="Unplaced"/>
</dbReference>
<protein>
    <submittedName>
        <fullName evidence="3">Uncharacterized protein</fullName>
    </submittedName>
</protein>
<name>A0A915ISX3_ROMCU</name>
<reference evidence="3" key="1">
    <citation type="submission" date="2022-11" db="UniProtKB">
        <authorList>
            <consortium name="WormBaseParasite"/>
        </authorList>
    </citation>
    <scope>IDENTIFICATION</scope>
</reference>
<feature type="compositionally biased region" description="Polar residues" evidence="1">
    <location>
        <begin position="99"/>
        <end position="127"/>
    </location>
</feature>
<accession>A0A915ISX3</accession>
<keyword evidence="2" id="KW-1185">Reference proteome</keyword>
<evidence type="ECO:0000313" key="3">
    <source>
        <dbReference type="WBParaSite" id="nRc.2.0.1.t16970-RA"/>
    </source>
</evidence>
<proteinExistence type="predicted"/>
<evidence type="ECO:0000313" key="2">
    <source>
        <dbReference type="Proteomes" id="UP000887565"/>
    </source>
</evidence>
<sequence length="144" mass="16126">GRGFRPLEIQWTWITLRKKIIIDLNEDTPVNFIEEELVREEPGANIEDRVIDDVAECQRLKTPPTSVGNAPININNKRKKTESSSKPMNNLLNRRHSTTKLTVTGNETSKCFKSQDSKSVGSTNGVDTVNHKPHVTCNAASVEE</sequence>
<dbReference type="WBParaSite" id="nRc.2.0.1.t16970-RA">
    <property type="protein sequence ID" value="nRc.2.0.1.t16970-RA"/>
    <property type="gene ID" value="nRc.2.0.1.g16970"/>
</dbReference>
<feature type="region of interest" description="Disordered" evidence="1">
    <location>
        <begin position="61"/>
        <end position="144"/>
    </location>
</feature>
<dbReference type="AlphaFoldDB" id="A0A915ISX3"/>
<evidence type="ECO:0000256" key="1">
    <source>
        <dbReference type="SAM" id="MobiDB-lite"/>
    </source>
</evidence>
<organism evidence="2 3">
    <name type="scientific">Romanomermis culicivorax</name>
    <name type="common">Nematode worm</name>
    <dbReference type="NCBI Taxonomy" id="13658"/>
    <lineage>
        <taxon>Eukaryota</taxon>
        <taxon>Metazoa</taxon>
        <taxon>Ecdysozoa</taxon>
        <taxon>Nematoda</taxon>
        <taxon>Enoplea</taxon>
        <taxon>Dorylaimia</taxon>
        <taxon>Mermithida</taxon>
        <taxon>Mermithoidea</taxon>
        <taxon>Mermithidae</taxon>
        <taxon>Romanomermis</taxon>
    </lineage>
</organism>